<dbReference type="KEGG" id="rfr:Rfer_4007"/>
<dbReference type="CDD" id="cd17254">
    <property type="entry name" value="RMtype1_S_FclI-TRD1-CR1_like"/>
    <property type="match status" value="1"/>
</dbReference>
<sequence>MNELLEASVEQLPDGWSLVTVGQLVNEGVIAKPLDGNHGEIHPKGSDFVSDGIPFVMATDINAGKVDLVNCKFITKKQADSLAKGFAIPEDVLLTHKATLGRTAIVGELRTPYIMLTPQVTYYRTIKKDRLHNRFLKYYFDSPFFQDTLVNHGDSGSTRAYVGITAQRDLPIILPNLVREQESIAAVLASLDDKIDLLHRQNQTLEAIAETLFRQWFVEDAQEGWDERPLSSIANFLNGLACQKYPPTNDLEKLPVLKIRELSSGISETADWATSQVKPGYIVEAGDVIFAWSASLMVKVWDGEKCVLNQHLFKVTSDEFPKWFYLRWCKHHLAEFIAVAASHATTMGHIKRGDLDAAMVLVPPPPVLETMSRQMQPLLNKQIAIARQRKTLEKLRDTLLPKLMSGEVRVAY</sequence>
<keyword evidence="3" id="KW-0238">DNA-binding</keyword>
<comment type="similarity">
    <text evidence="1">Belongs to the type-I restriction system S methylase family.</text>
</comment>
<feature type="domain" description="Type I restriction modification DNA specificity" evidence="4">
    <location>
        <begin position="52"/>
        <end position="206"/>
    </location>
</feature>
<evidence type="ECO:0000256" key="2">
    <source>
        <dbReference type="ARBA" id="ARBA00022747"/>
    </source>
</evidence>
<dbReference type="OrthoDB" id="9798929at2"/>
<dbReference type="GO" id="GO:0004519">
    <property type="term" value="F:endonuclease activity"/>
    <property type="evidence" value="ECO:0007669"/>
    <property type="project" value="UniProtKB-KW"/>
</dbReference>
<dbReference type="eggNOG" id="COG0732">
    <property type="taxonomic scope" value="Bacteria"/>
</dbReference>
<keyword evidence="5" id="KW-0540">Nuclease</keyword>
<feature type="domain" description="Type I restriction modification DNA specificity" evidence="4">
    <location>
        <begin position="223"/>
        <end position="391"/>
    </location>
</feature>
<dbReference type="RefSeq" id="WP_011466267.1">
    <property type="nucleotide sequence ID" value="NC_007908.1"/>
</dbReference>
<dbReference type="Gene3D" id="3.90.220.20">
    <property type="entry name" value="DNA methylase specificity domains"/>
    <property type="match status" value="2"/>
</dbReference>
<evidence type="ECO:0000256" key="1">
    <source>
        <dbReference type="ARBA" id="ARBA00010923"/>
    </source>
</evidence>
<evidence type="ECO:0000313" key="6">
    <source>
        <dbReference type="Proteomes" id="UP000008332"/>
    </source>
</evidence>
<dbReference type="PANTHER" id="PTHR30408:SF12">
    <property type="entry name" value="TYPE I RESTRICTION ENZYME MJAVIII SPECIFICITY SUBUNIT"/>
    <property type="match status" value="1"/>
</dbReference>
<dbReference type="GO" id="GO:0009307">
    <property type="term" value="P:DNA restriction-modification system"/>
    <property type="evidence" value="ECO:0007669"/>
    <property type="project" value="UniProtKB-KW"/>
</dbReference>
<evidence type="ECO:0000313" key="5">
    <source>
        <dbReference type="EMBL" id="ABD71705.1"/>
    </source>
</evidence>
<dbReference type="Proteomes" id="UP000008332">
    <property type="component" value="Chromosome"/>
</dbReference>
<evidence type="ECO:0000259" key="4">
    <source>
        <dbReference type="Pfam" id="PF01420"/>
    </source>
</evidence>
<organism evidence="5 6">
    <name type="scientific">Albidiferax ferrireducens (strain ATCC BAA-621 / DSM 15236 / T118)</name>
    <name type="common">Rhodoferax ferrireducens</name>
    <dbReference type="NCBI Taxonomy" id="338969"/>
    <lineage>
        <taxon>Bacteria</taxon>
        <taxon>Pseudomonadati</taxon>
        <taxon>Pseudomonadota</taxon>
        <taxon>Betaproteobacteria</taxon>
        <taxon>Burkholderiales</taxon>
        <taxon>Comamonadaceae</taxon>
        <taxon>Rhodoferax</taxon>
    </lineage>
</organism>
<keyword evidence="5" id="KW-0378">Hydrolase</keyword>
<proteinExistence type="inferred from homology"/>
<dbReference type="EMBL" id="CP000267">
    <property type="protein sequence ID" value="ABD71705.1"/>
    <property type="molecule type" value="Genomic_DNA"/>
</dbReference>
<protein>
    <submittedName>
        <fullName evidence="5">Restriction endonuclease S subunits-like</fullName>
    </submittedName>
</protein>
<keyword evidence="5" id="KW-0255">Endonuclease</keyword>
<dbReference type="GO" id="GO:0003677">
    <property type="term" value="F:DNA binding"/>
    <property type="evidence" value="ECO:0007669"/>
    <property type="project" value="UniProtKB-KW"/>
</dbReference>
<keyword evidence="6" id="KW-1185">Reference proteome</keyword>
<dbReference type="Pfam" id="PF01420">
    <property type="entry name" value="Methylase_S"/>
    <property type="match status" value="2"/>
</dbReference>
<keyword evidence="2" id="KW-0680">Restriction system</keyword>
<dbReference type="AlphaFoldDB" id="Q21R98"/>
<reference evidence="6" key="1">
    <citation type="submission" date="2006-02" db="EMBL/GenBank/DDBJ databases">
        <title>Complete sequence of chromosome of Rhodoferax ferrireducens DSM 15236.</title>
        <authorList>
            <person name="Copeland A."/>
            <person name="Lucas S."/>
            <person name="Lapidus A."/>
            <person name="Barry K."/>
            <person name="Detter J.C."/>
            <person name="Glavina del Rio T."/>
            <person name="Hammon N."/>
            <person name="Israni S."/>
            <person name="Pitluck S."/>
            <person name="Brettin T."/>
            <person name="Bruce D."/>
            <person name="Han C."/>
            <person name="Tapia R."/>
            <person name="Gilna P."/>
            <person name="Kiss H."/>
            <person name="Schmutz J."/>
            <person name="Larimer F."/>
            <person name="Land M."/>
            <person name="Kyrpides N."/>
            <person name="Ivanova N."/>
            <person name="Richardson P."/>
        </authorList>
    </citation>
    <scope>NUCLEOTIDE SEQUENCE [LARGE SCALE GENOMIC DNA]</scope>
    <source>
        <strain evidence="6">ATCC BAA-621 / DSM 15236 / T118</strain>
    </source>
</reference>
<dbReference type="SUPFAM" id="SSF116734">
    <property type="entry name" value="DNA methylase specificity domain"/>
    <property type="match status" value="2"/>
</dbReference>
<evidence type="ECO:0000256" key="3">
    <source>
        <dbReference type="ARBA" id="ARBA00023125"/>
    </source>
</evidence>
<dbReference type="HOGENOM" id="CLU_021095_2_3_4"/>
<accession>Q21R98</accession>
<dbReference type="STRING" id="338969.Rfer_4007"/>
<dbReference type="REBASE" id="12096">
    <property type="entry name" value="S.RfeDORF4006P"/>
</dbReference>
<dbReference type="InterPro" id="IPR044946">
    <property type="entry name" value="Restrct_endonuc_typeI_TRD_sf"/>
</dbReference>
<name>Q21R98_ALBFT</name>
<dbReference type="PANTHER" id="PTHR30408">
    <property type="entry name" value="TYPE-1 RESTRICTION ENZYME ECOKI SPECIFICITY PROTEIN"/>
    <property type="match status" value="1"/>
</dbReference>
<dbReference type="InterPro" id="IPR000055">
    <property type="entry name" value="Restrct_endonuc_typeI_TRD"/>
</dbReference>
<gene>
    <name evidence="5" type="ordered locus">Rfer_4007</name>
</gene>
<dbReference type="InterPro" id="IPR052021">
    <property type="entry name" value="Type-I_RS_S_subunit"/>
</dbReference>